<organism evidence="3 4">
    <name type="scientific">Ambispora gerdemannii</name>
    <dbReference type="NCBI Taxonomy" id="144530"/>
    <lineage>
        <taxon>Eukaryota</taxon>
        <taxon>Fungi</taxon>
        <taxon>Fungi incertae sedis</taxon>
        <taxon>Mucoromycota</taxon>
        <taxon>Glomeromycotina</taxon>
        <taxon>Glomeromycetes</taxon>
        <taxon>Archaeosporales</taxon>
        <taxon>Ambisporaceae</taxon>
        <taxon>Ambispora</taxon>
    </lineage>
</organism>
<sequence>MPNIKKEPGIASNGTDKEGILSLNRQFGYLTLEGFQFSFPLPALSKSKCCFFRKAPTNIELTDNNATNDNLDKDSSITDIDGSKISITTKRENSITTYGIISPDSGNSSKRRAPSPIREEGTKTPPEKKQKTEKKKGKKSKTNKGPIDLDRQCGVIISPGAPPCTRSLTCKRHPMAAKRGVPGRSQTYDILLQQYQKKSIHNSQLGMKNEIGKKDEVKIEGTD</sequence>
<dbReference type="EMBL" id="CAJVPL010001035">
    <property type="protein sequence ID" value="CAG8548398.1"/>
    <property type="molecule type" value="Genomic_DNA"/>
</dbReference>
<dbReference type="OrthoDB" id="21678at2759"/>
<dbReference type="GO" id="GO:0000124">
    <property type="term" value="C:SAGA complex"/>
    <property type="evidence" value="ECO:0007669"/>
    <property type="project" value="InterPro"/>
</dbReference>
<dbReference type="Proteomes" id="UP000789831">
    <property type="component" value="Unassembled WGS sequence"/>
</dbReference>
<dbReference type="PANTHER" id="PTHR47805">
    <property type="entry name" value="SAGA-ASSOCIATED FACTOR 73"/>
    <property type="match status" value="1"/>
</dbReference>
<protein>
    <submittedName>
        <fullName evidence="3">8742_t:CDS:1</fullName>
    </submittedName>
</protein>
<feature type="compositionally biased region" description="Basic residues" evidence="1">
    <location>
        <begin position="131"/>
        <end position="142"/>
    </location>
</feature>
<evidence type="ECO:0000313" key="3">
    <source>
        <dbReference type="EMBL" id="CAG8548398.1"/>
    </source>
</evidence>
<accession>A0A9N9FMS1</accession>
<dbReference type="Gene3D" id="6.10.140.1270">
    <property type="match status" value="1"/>
</dbReference>
<feature type="compositionally biased region" description="Basic and acidic residues" evidence="1">
    <location>
        <begin position="117"/>
        <end position="130"/>
    </location>
</feature>
<dbReference type="GO" id="GO:1904802">
    <property type="term" value="P:RITS complex assembly"/>
    <property type="evidence" value="ECO:0007669"/>
    <property type="project" value="TreeGrafter"/>
</dbReference>
<dbReference type="Pfam" id="PF08313">
    <property type="entry name" value="SCA7"/>
    <property type="match status" value="1"/>
</dbReference>
<feature type="region of interest" description="Disordered" evidence="1">
    <location>
        <begin position="97"/>
        <end position="150"/>
    </location>
</feature>
<comment type="caution">
    <text evidence="3">The sequence shown here is derived from an EMBL/GenBank/DDBJ whole genome shotgun (WGS) entry which is preliminary data.</text>
</comment>
<name>A0A9N9FMS1_9GLOM</name>
<dbReference type="InterPro" id="IPR037804">
    <property type="entry name" value="SGF73"/>
</dbReference>
<dbReference type="PANTHER" id="PTHR47805:SF1">
    <property type="entry name" value="SAGA-ASSOCIATED FACTOR 73"/>
    <property type="match status" value="1"/>
</dbReference>
<reference evidence="3" key="1">
    <citation type="submission" date="2021-06" db="EMBL/GenBank/DDBJ databases">
        <authorList>
            <person name="Kallberg Y."/>
            <person name="Tangrot J."/>
            <person name="Rosling A."/>
        </authorList>
    </citation>
    <scope>NUCLEOTIDE SEQUENCE</scope>
    <source>
        <strain evidence="3">MT106</strain>
    </source>
</reference>
<feature type="compositionally biased region" description="Polar residues" evidence="1">
    <location>
        <begin position="97"/>
        <end position="108"/>
    </location>
</feature>
<evidence type="ECO:0000313" key="4">
    <source>
        <dbReference type="Proteomes" id="UP000789831"/>
    </source>
</evidence>
<dbReference type="GO" id="GO:0031048">
    <property type="term" value="P:regulatory ncRNA-mediated heterochromatin formation"/>
    <property type="evidence" value="ECO:0007669"/>
    <property type="project" value="TreeGrafter"/>
</dbReference>
<dbReference type="InterPro" id="IPR013243">
    <property type="entry name" value="SCA7_dom"/>
</dbReference>
<dbReference type="PROSITE" id="PS51505">
    <property type="entry name" value="SCA7"/>
    <property type="match status" value="1"/>
</dbReference>
<feature type="domain" description="SCA7" evidence="2">
    <location>
        <begin position="140"/>
        <end position="207"/>
    </location>
</feature>
<evidence type="ECO:0000259" key="2">
    <source>
        <dbReference type="PROSITE" id="PS51505"/>
    </source>
</evidence>
<evidence type="ECO:0000256" key="1">
    <source>
        <dbReference type="SAM" id="MobiDB-lite"/>
    </source>
</evidence>
<keyword evidence="4" id="KW-1185">Reference proteome</keyword>
<gene>
    <name evidence="3" type="ORF">AGERDE_LOCUS6538</name>
</gene>
<dbReference type="AlphaFoldDB" id="A0A9N9FMS1"/>
<proteinExistence type="predicted"/>
<dbReference type="GO" id="GO:0006357">
    <property type="term" value="P:regulation of transcription by RNA polymerase II"/>
    <property type="evidence" value="ECO:0007669"/>
    <property type="project" value="TreeGrafter"/>
</dbReference>